<dbReference type="GO" id="GO:0016020">
    <property type="term" value="C:membrane"/>
    <property type="evidence" value="ECO:0007669"/>
    <property type="project" value="UniProtKB-SubCell"/>
</dbReference>
<feature type="transmembrane region" description="Helical" evidence="10">
    <location>
        <begin position="236"/>
        <end position="252"/>
    </location>
</feature>
<dbReference type="GeneID" id="19207410"/>
<dbReference type="OrthoDB" id="508119at2759"/>
<protein>
    <submittedName>
        <fullName evidence="12">General substrate transporter</fullName>
    </submittedName>
</protein>
<dbReference type="RefSeq" id="XP_007765315.1">
    <property type="nucleotide sequence ID" value="XM_007767125.1"/>
</dbReference>
<dbReference type="PROSITE" id="PS00217">
    <property type="entry name" value="SUGAR_TRANSPORT_2"/>
    <property type="match status" value="1"/>
</dbReference>
<feature type="transmembrane region" description="Helical" evidence="10">
    <location>
        <begin position="307"/>
        <end position="329"/>
    </location>
</feature>
<dbReference type="Pfam" id="PF00083">
    <property type="entry name" value="Sugar_tr"/>
    <property type="match status" value="1"/>
</dbReference>
<evidence type="ECO:0000313" key="12">
    <source>
        <dbReference type="EMBL" id="EIW83817.1"/>
    </source>
</evidence>
<keyword evidence="3 8" id="KW-0813">Transport</keyword>
<dbReference type="AlphaFoldDB" id="A0A5M3MXS3"/>
<comment type="subcellular location">
    <subcellularLocation>
        <location evidence="1">Membrane</location>
        <topology evidence="1">Multi-pass membrane protein</topology>
    </subcellularLocation>
</comment>
<feature type="domain" description="Major facilitator superfamily (MFS) profile" evidence="11">
    <location>
        <begin position="1"/>
        <end position="430"/>
    </location>
</feature>
<evidence type="ECO:0000256" key="2">
    <source>
        <dbReference type="ARBA" id="ARBA00010992"/>
    </source>
</evidence>
<dbReference type="GO" id="GO:0005351">
    <property type="term" value="F:carbohydrate:proton symporter activity"/>
    <property type="evidence" value="ECO:0007669"/>
    <property type="project" value="TreeGrafter"/>
</dbReference>
<dbReference type="KEGG" id="cput:CONPUDRAFT_50750"/>
<evidence type="ECO:0000259" key="11">
    <source>
        <dbReference type="PROSITE" id="PS50850"/>
    </source>
</evidence>
<keyword evidence="13" id="KW-1185">Reference proteome</keyword>
<feature type="region of interest" description="Disordered" evidence="9">
    <location>
        <begin position="469"/>
        <end position="506"/>
    </location>
</feature>
<gene>
    <name evidence="12" type="ORF">CONPUDRAFT_50750</name>
</gene>
<dbReference type="InterPro" id="IPR020846">
    <property type="entry name" value="MFS_dom"/>
</dbReference>
<dbReference type="InterPro" id="IPR003663">
    <property type="entry name" value="Sugar/inositol_transpt"/>
</dbReference>
<dbReference type="PRINTS" id="PR00171">
    <property type="entry name" value="SUGRTRNSPORT"/>
</dbReference>
<dbReference type="InterPro" id="IPR050360">
    <property type="entry name" value="MFS_Sugar_Transporters"/>
</dbReference>
<dbReference type="PANTHER" id="PTHR48022:SF81">
    <property type="entry name" value="MAJOR FACILITATOR SUPERFAMILY (MFS) PROFILE DOMAIN-CONTAINING PROTEIN"/>
    <property type="match status" value="1"/>
</dbReference>
<feature type="transmembrane region" description="Helical" evidence="10">
    <location>
        <begin position="117"/>
        <end position="137"/>
    </location>
</feature>
<comment type="similarity">
    <text evidence="2 8">Belongs to the major facilitator superfamily. Sugar transporter (TC 2.A.1.1) family.</text>
</comment>
<sequence>MDSFKHAFGVDQLSASAQANLNGNIVAMLQAGCFFGALFSGPMSTQWGRKWPLVTSGVIYLIGSVIQTISGIGSSASVGLSVLYFGRFVGGFGLGLMSAIVPSYVAECTPKAIRGRCTGFIQFSNNIGMMLSFWVNYSASANLPYGNMQWRMPFAVQLITGFLFAILMLPQPESPRWLVEHERYDQAAQTLAYVARKPADDPIVIATLNEIKADFATSKRIPLLAQFRMMGSSRSMLIRAYIPSFVLCWQQWTGTNAINYFSPQIFQGLGISGTTSSLFATGVYGVIKVIAVGLTTLLGIEGMGRKLCLIIGGLGQGLTMFWIGGYSAIHPQDTIVPASYVSIVAVYLYAVFYCIGWGPVPWVVASEVVDNKVRTAALSIAVAINWLFVFVVSRATPVMLDQITYGTFILFGACCIVMSIWTYVCLPETTGYALEDIKYLFEKDVILRSVQDSPGGRMFLGAKRASPMAEIKAESEQGELPGADEDGKKGDSSSRIEQIGADVDVL</sequence>
<dbReference type="InterPro" id="IPR036259">
    <property type="entry name" value="MFS_trans_sf"/>
</dbReference>
<feature type="transmembrane region" description="Helical" evidence="10">
    <location>
        <begin position="405"/>
        <end position="426"/>
    </location>
</feature>
<dbReference type="PROSITE" id="PS00216">
    <property type="entry name" value="SUGAR_TRANSPORT_1"/>
    <property type="match status" value="1"/>
</dbReference>
<dbReference type="InterPro" id="IPR005828">
    <property type="entry name" value="MFS_sugar_transport-like"/>
</dbReference>
<keyword evidence="4 10" id="KW-0812">Transmembrane</keyword>
<organism evidence="12 13">
    <name type="scientific">Coniophora puteana (strain RWD-64-598)</name>
    <name type="common">Brown rot fungus</name>
    <dbReference type="NCBI Taxonomy" id="741705"/>
    <lineage>
        <taxon>Eukaryota</taxon>
        <taxon>Fungi</taxon>
        <taxon>Dikarya</taxon>
        <taxon>Basidiomycota</taxon>
        <taxon>Agaricomycotina</taxon>
        <taxon>Agaricomycetes</taxon>
        <taxon>Agaricomycetidae</taxon>
        <taxon>Boletales</taxon>
        <taxon>Coniophorineae</taxon>
        <taxon>Coniophoraceae</taxon>
        <taxon>Coniophora</taxon>
    </lineage>
</organism>
<feature type="compositionally biased region" description="Basic and acidic residues" evidence="9">
    <location>
        <begin position="485"/>
        <end position="494"/>
    </location>
</feature>
<dbReference type="NCBIfam" id="TIGR00879">
    <property type="entry name" value="SP"/>
    <property type="match status" value="1"/>
</dbReference>
<comment type="catalytic activity">
    <reaction evidence="7">
        <text>myo-inositol(out) + H(+)(out) = myo-inositol(in) + H(+)(in)</text>
        <dbReference type="Rhea" id="RHEA:60364"/>
        <dbReference type="ChEBI" id="CHEBI:15378"/>
        <dbReference type="ChEBI" id="CHEBI:17268"/>
    </reaction>
</comment>
<comment type="caution">
    <text evidence="12">The sequence shown here is derived from an EMBL/GenBank/DDBJ whole genome shotgun (WGS) entry which is preliminary data.</text>
</comment>
<evidence type="ECO:0000256" key="5">
    <source>
        <dbReference type="ARBA" id="ARBA00022989"/>
    </source>
</evidence>
<dbReference type="EMBL" id="JH711575">
    <property type="protein sequence ID" value="EIW83817.1"/>
    <property type="molecule type" value="Genomic_DNA"/>
</dbReference>
<dbReference type="Gene3D" id="1.20.1250.20">
    <property type="entry name" value="MFS general substrate transporter like domains"/>
    <property type="match status" value="1"/>
</dbReference>
<feature type="transmembrane region" description="Helical" evidence="10">
    <location>
        <begin position="278"/>
        <end position="300"/>
    </location>
</feature>
<evidence type="ECO:0000256" key="6">
    <source>
        <dbReference type="ARBA" id="ARBA00023136"/>
    </source>
</evidence>
<evidence type="ECO:0000313" key="13">
    <source>
        <dbReference type="Proteomes" id="UP000053558"/>
    </source>
</evidence>
<keyword evidence="5 10" id="KW-1133">Transmembrane helix</keyword>
<evidence type="ECO:0000256" key="10">
    <source>
        <dbReference type="SAM" id="Phobius"/>
    </source>
</evidence>
<evidence type="ECO:0000256" key="1">
    <source>
        <dbReference type="ARBA" id="ARBA00004141"/>
    </source>
</evidence>
<evidence type="ECO:0000256" key="3">
    <source>
        <dbReference type="ARBA" id="ARBA00022448"/>
    </source>
</evidence>
<feature type="transmembrane region" description="Helical" evidence="10">
    <location>
        <begin position="51"/>
        <end position="72"/>
    </location>
</feature>
<dbReference type="PROSITE" id="PS50850">
    <property type="entry name" value="MFS"/>
    <property type="match status" value="1"/>
</dbReference>
<dbReference type="SUPFAM" id="SSF103473">
    <property type="entry name" value="MFS general substrate transporter"/>
    <property type="match status" value="1"/>
</dbReference>
<feature type="transmembrane region" description="Helical" evidence="10">
    <location>
        <begin position="149"/>
        <end position="169"/>
    </location>
</feature>
<dbReference type="Proteomes" id="UP000053558">
    <property type="component" value="Unassembled WGS sequence"/>
</dbReference>
<evidence type="ECO:0000256" key="4">
    <source>
        <dbReference type="ARBA" id="ARBA00022692"/>
    </source>
</evidence>
<keyword evidence="6 10" id="KW-0472">Membrane</keyword>
<evidence type="ECO:0000256" key="8">
    <source>
        <dbReference type="RuleBase" id="RU003346"/>
    </source>
</evidence>
<proteinExistence type="inferred from homology"/>
<feature type="transmembrane region" description="Helical" evidence="10">
    <location>
        <begin position="376"/>
        <end position="393"/>
    </location>
</feature>
<feature type="transmembrane region" description="Helical" evidence="10">
    <location>
        <begin position="341"/>
        <end position="364"/>
    </location>
</feature>
<reference evidence="13" key="1">
    <citation type="journal article" date="2012" name="Science">
        <title>The Paleozoic origin of enzymatic lignin decomposition reconstructed from 31 fungal genomes.</title>
        <authorList>
            <person name="Floudas D."/>
            <person name="Binder M."/>
            <person name="Riley R."/>
            <person name="Barry K."/>
            <person name="Blanchette R.A."/>
            <person name="Henrissat B."/>
            <person name="Martinez A.T."/>
            <person name="Otillar R."/>
            <person name="Spatafora J.W."/>
            <person name="Yadav J.S."/>
            <person name="Aerts A."/>
            <person name="Benoit I."/>
            <person name="Boyd A."/>
            <person name="Carlson A."/>
            <person name="Copeland A."/>
            <person name="Coutinho P.M."/>
            <person name="de Vries R.P."/>
            <person name="Ferreira P."/>
            <person name="Findley K."/>
            <person name="Foster B."/>
            <person name="Gaskell J."/>
            <person name="Glotzer D."/>
            <person name="Gorecki P."/>
            <person name="Heitman J."/>
            <person name="Hesse C."/>
            <person name="Hori C."/>
            <person name="Igarashi K."/>
            <person name="Jurgens J.A."/>
            <person name="Kallen N."/>
            <person name="Kersten P."/>
            <person name="Kohler A."/>
            <person name="Kuees U."/>
            <person name="Kumar T.K.A."/>
            <person name="Kuo A."/>
            <person name="LaButti K."/>
            <person name="Larrondo L.F."/>
            <person name="Lindquist E."/>
            <person name="Ling A."/>
            <person name="Lombard V."/>
            <person name="Lucas S."/>
            <person name="Lundell T."/>
            <person name="Martin R."/>
            <person name="McLaughlin D.J."/>
            <person name="Morgenstern I."/>
            <person name="Morin E."/>
            <person name="Murat C."/>
            <person name="Nagy L.G."/>
            <person name="Nolan M."/>
            <person name="Ohm R.A."/>
            <person name="Patyshakuliyeva A."/>
            <person name="Rokas A."/>
            <person name="Ruiz-Duenas F.J."/>
            <person name="Sabat G."/>
            <person name="Salamov A."/>
            <person name="Samejima M."/>
            <person name="Schmutz J."/>
            <person name="Slot J.C."/>
            <person name="St John F."/>
            <person name="Stenlid J."/>
            <person name="Sun H."/>
            <person name="Sun S."/>
            <person name="Syed K."/>
            <person name="Tsang A."/>
            <person name="Wiebenga A."/>
            <person name="Young D."/>
            <person name="Pisabarro A."/>
            <person name="Eastwood D.C."/>
            <person name="Martin F."/>
            <person name="Cullen D."/>
            <person name="Grigoriev I.V."/>
            <person name="Hibbett D.S."/>
        </authorList>
    </citation>
    <scope>NUCLEOTIDE SEQUENCE [LARGE SCALE GENOMIC DNA]</scope>
    <source>
        <strain evidence="13">RWD-64-598 SS2</strain>
    </source>
</reference>
<dbReference type="OMA" id="APMYCTE"/>
<name>A0A5M3MXS3_CONPW</name>
<accession>A0A5M3MXS3</accession>
<dbReference type="PANTHER" id="PTHR48022">
    <property type="entry name" value="PLASTIDIC GLUCOSE TRANSPORTER 4"/>
    <property type="match status" value="1"/>
</dbReference>
<feature type="transmembrane region" description="Helical" evidence="10">
    <location>
        <begin position="84"/>
        <end position="105"/>
    </location>
</feature>
<evidence type="ECO:0000256" key="7">
    <source>
        <dbReference type="ARBA" id="ARBA00049119"/>
    </source>
</evidence>
<evidence type="ECO:0000256" key="9">
    <source>
        <dbReference type="SAM" id="MobiDB-lite"/>
    </source>
</evidence>
<dbReference type="InterPro" id="IPR005829">
    <property type="entry name" value="Sugar_transporter_CS"/>
</dbReference>
<feature type="transmembrane region" description="Helical" evidence="10">
    <location>
        <begin position="20"/>
        <end position="39"/>
    </location>
</feature>